<evidence type="ECO:0000256" key="1">
    <source>
        <dbReference type="ARBA" id="ARBA00004141"/>
    </source>
</evidence>
<dbReference type="Proteomes" id="UP000242525">
    <property type="component" value="Unassembled WGS sequence"/>
</dbReference>
<name>A0A0J9X4Y2_GEOCN</name>
<keyword evidence="2 6" id="KW-0812">Transmembrane</keyword>
<evidence type="ECO:0000259" key="7">
    <source>
        <dbReference type="Pfam" id="PF00324"/>
    </source>
</evidence>
<evidence type="ECO:0000256" key="2">
    <source>
        <dbReference type="ARBA" id="ARBA00022692"/>
    </source>
</evidence>
<feature type="transmembrane region" description="Helical" evidence="6">
    <location>
        <begin position="624"/>
        <end position="647"/>
    </location>
</feature>
<dbReference type="PANTHER" id="PTHR43341">
    <property type="entry name" value="AMINO ACID PERMEASE"/>
    <property type="match status" value="1"/>
</dbReference>
<organism evidence="8 9">
    <name type="scientific">Geotrichum candidum</name>
    <name type="common">Oospora lactis</name>
    <name type="synonym">Dipodascus geotrichum</name>
    <dbReference type="NCBI Taxonomy" id="1173061"/>
    <lineage>
        <taxon>Eukaryota</taxon>
        <taxon>Fungi</taxon>
        <taxon>Dikarya</taxon>
        <taxon>Ascomycota</taxon>
        <taxon>Saccharomycotina</taxon>
        <taxon>Dipodascomycetes</taxon>
        <taxon>Dipodascales</taxon>
        <taxon>Dipodascaceae</taxon>
        <taxon>Geotrichum</taxon>
    </lineage>
</organism>
<proteinExistence type="predicted"/>
<comment type="caution">
    <text evidence="8">The sequence shown here is derived from an EMBL/GenBank/DDBJ whole genome shotgun (WGS) entry which is preliminary data.</text>
</comment>
<feature type="domain" description="Amino acid permease/ SLC12A" evidence="7">
    <location>
        <begin position="217"/>
        <end position="776"/>
    </location>
</feature>
<feature type="transmembrane region" description="Helical" evidence="6">
    <location>
        <begin position="296"/>
        <end position="317"/>
    </location>
</feature>
<feature type="transmembrane region" description="Helical" evidence="6">
    <location>
        <begin position="724"/>
        <end position="746"/>
    </location>
</feature>
<sequence>MAKDIYSRPLKSASSNQSLKRSHLFASSHSSHEPIPDTENELTDFEQYNRQTAARVLATKKLQRKHERQMRRRTRKGQEKKFGNYFSNPEYENDSGATLRVSYTVDCFNGQRQNEVYNNQLNLMFAQSNNLQYSGPSDLTFSGNNIAVVSSGASFVTEIIDDMSSSDGRSINDEELDDEELNLDPSDIPDNESELFDNENPRWIPYRGLQRTMMSRHLSSTAFAGSIGISSLLAMGQALFASGPLGSLIGFIITGIVVYSSLSSYGEVVSFLPLHTGIPGVASRFLDSSLGTALGFAYWFSNTIALPLELTSAAMMLTGYAELAEPEALTVWIIVILIMVLAINMLTARIYGDTQYIINIVRICLFVGLTFFSIFLNRGLVGPAYDNVGFRYWQYSQSNFDLGLIYGPFRPVLPIHLLFRSNQDEIDVWGIPGSIGRFLQVTQAIISAAKSYMSCSIVFASVGEARNPRRAVANATRMIWISILLFYVLIIFIFGLTIYAGDTNLIVFGTVEDYGDIKDYDYQIGTVTTSVQKQHDLCVSGSYFSSTLILGFNKVPWIVALQTVGLCTVASVINALCVFFAISAGSAHLYSSSRTLYGLFRTSFENVYSPHNTGKLRWWHLPGLCNSLGVPIYAIFISFSFAFMAFSTTHTSSFRVFTLLINVASSASIITWAGMALVFLRFYKAVLARHHAASEGNLENNSQSQFSIDRNDVAYPFKSPLQPFTAWFGFIGCSFLAMTQGYIVFLRTNWDPVDFICSYLSLFLFVVVYALHKIFIGSVWKRSKDLDLDTGRREIERAEWVEDRKYDQTFWEWIRSKWGYVTGSRYHKKHKRNRRNASFVFKPKPLSHDDTQTDTTANTSNDFTTRL</sequence>
<dbReference type="InterPro" id="IPR004841">
    <property type="entry name" value="AA-permease/SLC12A_dom"/>
</dbReference>
<dbReference type="GO" id="GO:0015171">
    <property type="term" value="F:amino acid transmembrane transporter activity"/>
    <property type="evidence" value="ECO:0007669"/>
    <property type="project" value="TreeGrafter"/>
</dbReference>
<dbReference type="STRING" id="1173061.A0A0J9X4Y2"/>
<gene>
    <name evidence="8" type="ORF">BN980_GECA02s06753g</name>
</gene>
<feature type="transmembrane region" description="Helical" evidence="6">
    <location>
        <begin position="479"/>
        <end position="500"/>
    </location>
</feature>
<dbReference type="Pfam" id="PF00324">
    <property type="entry name" value="AA_permease"/>
    <property type="match status" value="1"/>
</dbReference>
<feature type="transmembrane region" description="Helical" evidence="6">
    <location>
        <begin position="752"/>
        <end position="772"/>
    </location>
</feature>
<keyword evidence="3 6" id="KW-1133">Transmembrane helix</keyword>
<evidence type="ECO:0000256" key="6">
    <source>
        <dbReference type="SAM" id="Phobius"/>
    </source>
</evidence>
<dbReference type="OrthoDB" id="3900342at2759"/>
<feature type="region of interest" description="Disordered" evidence="5">
    <location>
        <begin position="1"/>
        <end position="39"/>
    </location>
</feature>
<accession>A0A0J9X4Y2</accession>
<comment type="subcellular location">
    <subcellularLocation>
        <location evidence="1">Membrane</location>
        <topology evidence="1">Multi-pass membrane protein</topology>
    </subcellularLocation>
</comment>
<evidence type="ECO:0000313" key="8">
    <source>
        <dbReference type="EMBL" id="CDO52165.1"/>
    </source>
</evidence>
<evidence type="ECO:0000256" key="3">
    <source>
        <dbReference type="ARBA" id="ARBA00022989"/>
    </source>
</evidence>
<feature type="region of interest" description="Disordered" evidence="5">
    <location>
        <begin position="62"/>
        <end position="88"/>
    </location>
</feature>
<feature type="transmembrane region" description="Helical" evidence="6">
    <location>
        <begin position="659"/>
        <end position="680"/>
    </location>
</feature>
<feature type="transmembrane region" description="Helical" evidence="6">
    <location>
        <begin position="238"/>
        <end position="262"/>
    </location>
</feature>
<evidence type="ECO:0000313" key="9">
    <source>
        <dbReference type="Proteomes" id="UP000242525"/>
    </source>
</evidence>
<reference evidence="8" key="1">
    <citation type="submission" date="2014-03" db="EMBL/GenBank/DDBJ databases">
        <authorList>
            <person name="Casaregola S."/>
        </authorList>
    </citation>
    <scope>NUCLEOTIDE SEQUENCE [LARGE SCALE GENOMIC DNA]</scope>
    <source>
        <strain evidence="8">CLIB 918</strain>
    </source>
</reference>
<feature type="transmembrane region" description="Helical" evidence="6">
    <location>
        <begin position="356"/>
        <end position="376"/>
    </location>
</feature>
<keyword evidence="9" id="KW-1185">Reference proteome</keyword>
<feature type="compositionally biased region" description="Basic residues" evidence="5">
    <location>
        <begin position="62"/>
        <end position="75"/>
    </location>
</feature>
<dbReference type="AlphaFoldDB" id="A0A0J9X4Y2"/>
<feature type="transmembrane region" description="Helical" evidence="6">
    <location>
        <begin position="329"/>
        <end position="350"/>
    </location>
</feature>
<dbReference type="GO" id="GO:0016020">
    <property type="term" value="C:membrane"/>
    <property type="evidence" value="ECO:0007669"/>
    <property type="project" value="UniProtKB-SubCell"/>
</dbReference>
<feature type="region of interest" description="Disordered" evidence="5">
    <location>
        <begin position="842"/>
        <end position="867"/>
    </location>
</feature>
<keyword evidence="4 6" id="KW-0472">Membrane</keyword>
<feature type="compositionally biased region" description="Polar residues" evidence="5">
    <location>
        <begin position="853"/>
        <end position="867"/>
    </location>
</feature>
<evidence type="ECO:0000256" key="5">
    <source>
        <dbReference type="SAM" id="MobiDB-lite"/>
    </source>
</evidence>
<feature type="transmembrane region" description="Helical" evidence="6">
    <location>
        <begin position="557"/>
        <end position="582"/>
    </location>
</feature>
<evidence type="ECO:0000256" key="4">
    <source>
        <dbReference type="ARBA" id="ARBA00023136"/>
    </source>
</evidence>
<dbReference type="InterPro" id="IPR050524">
    <property type="entry name" value="APC_YAT"/>
</dbReference>
<dbReference type="Gene3D" id="1.20.1740.10">
    <property type="entry name" value="Amino acid/polyamine transporter I"/>
    <property type="match status" value="1"/>
</dbReference>
<dbReference type="PANTHER" id="PTHR43341:SF46">
    <property type="entry name" value="SPS-SENSOR COMPONENT SSY1"/>
    <property type="match status" value="1"/>
</dbReference>
<dbReference type="EMBL" id="CCBN010000002">
    <property type="protein sequence ID" value="CDO52165.1"/>
    <property type="molecule type" value="Genomic_DNA"/>
</dbReference>
<protein>
    <submittedName>
        <fullName evidence="8">Similar to Saccharomyces cerevisiae YDR160W SSY1 Component of the SPS plasma membrane amino acid sensor system (Ssy1p-Ptr3p-Ssy5p)</fullName>
    </submittedName>
</protein>
<feature type="compositionally biased region" description="Polar residues" evidence="5">
    <location>
        <begin position="12"/>
        <end position="29"/>
    </location>
</feature>